<proteinExistence type="predicted"/>
<dbReference type="CDD" id="cd00200">
    <property type="entry name" value="WD40"/>
    <property type="match status" value="1"/>
</dbReference>
<feature type="repeat" description="WD" evidence="5">
    <location>
        <begin position="721"/>
        <end position="756"/>
    </location>
</feature>
<dbReference type="PANTHER" id="PTHR44499">
    <property type="entry name" value="JOUBERIN"/>
    <property type="match status" value="1"/>
</dbReference>
<dbReference type="InterPro" id="IPR015943">
    <property type="entry name" value="WD40/YVTN_repeat-like_dom_sf"/>
</dbReference>
<dbReference type="SMART" id="SM00320">
    <property type="entry name" value="WD40"/>
    <property type="match status" value="7"/>
</dbReference>
<dbReference type="Pfam" id="PF00018">
    <property type="entry name" value="SH3_1"/>
    <property type="match status" value="1"/>
</dbReference>
<dbReference type="GO" id="GO:0036064">
    <property type="term" value="C:ciliary basal body"/>
    <property type="evidence" value="ECO:0007669"/>
    <property type="project" value="TreeGrafter"/>
</dbReference>
<feature type="compositionally biased region" description="Polar residues" evidence="6">
    <location>
        <begin position="37"/>
        <end position="52"/>
    </location>
</feature>
<feature type="compositionally biased region" description="Basic residues" evidence="6">
    <location>
        <begin position="311"/>
        <end position="320"/>
    </location>
</feature>
<dbReference type="InterPro" id="IPR001680">
    <property type="entry name" value="WD40_rpt"/>
</dbReference>
<feature type="region of interest" description="Disordered" evidence="6">
    <location>
        <begin position="1"/>
        <end position="350"/>
    </location>
</feature>
<feature type="compositionally biased region" description="Acidic residues" evidence="6">
    <location>
        <begin position="324"/>
        <end position="342"/>
    </location>
</feature>
<dbReference type="SUPFAM" id="SSF50044">
    <property type="entry name" value="SH3-domain"/>
    <property type="match status" value="1"/>
</dbReference>
<feature type="compositionally biased region" description="Basic and acidic residues" evidence="6">
    <location>
        <begin position="103"/>
        <end position="123"/>
    </location>
</feature>
<dbReference type="Gene3D" id="2.30.30.40">
    <property type="entry name" value="SH3 Domains"/>
    <property type="match status" value="1"/>
</dbReference>
<feature type="compositionally biased region" description="Basic residues" evidence="6">
    <location>
        <begin position="11"/>
        <end position="22"/>
    </location>
</feature>
<dbReference type="EMBL" id="NEDP02003363">
    <property type="protein sequence ID" value="OWF48871.1"/>
    <property type="molecule type" value="Genomic_DNA"/>
</dbReference>
<dbReference type="PROSITE" id="PS50002">
    <property type="entry name" value="SH3"/>
    <property type="match status" value="1"/>
</dbReference>
<organism evidence="8 9">
    <name type="scientific">Mizuhopecten yessoensis</name>
    <name type="common">Japanese scallop</name>
    <name type="synonym">Patinopecten yessoensis</name>
    <dbReference type="NCBI Taxonomy" id="6573"/>
    <lineage>
        <taxon>Eukaryota</taxon>
        <taxon>Metazoa</taxon>
        <taxon>Spiralia</taxon>
        <taxon>Lophotrochozoa</taxon>
        <taxon>Mollusca</taxon>
        <taxon>Bivalvia</taxon>
        <taxon>Autobranchia</taxon>
        <taxon>Pteriomorphia</taxon>
        <taxon>Pectinida</taxon>
        <taxon>Pectinoidea</taxon>
        <taxon>Pectinidae</taxon>
        <taxon>Mizuhopecten</taxon>
    </lineage>
</organism>
<dbReference type="Proteomes" id="UP000242188">
    <property type="component" value="Unassembled WGS sequence"/>
</dbReference>
<dbReference type="STRING" id="6573.A0A210QJT0"/>
<keyword evidence="3" id="KW-0677">Repeat</keyword>
<evidence type="ECO:0000256" key="3">
    <source>
        <dbReference type="ARBA" id="ARBA00022737"/>
    </source>
</evidence>
<dbReference type="InterPro" id="IPR019775">
    <property type="entry name" value="WD40_repeat_CS"/>
</dbReference>
<keyword evidence="2 5" id="KW-0853">WD repeat</keyword>
<comment type="caution">
    <text evidence="8">The sequence shown here is derived from an EMBL/GenBank/DDBJ whole genome shotgun (WGS) entry which is preliminary data.</text>
</comment>
<feature type="compositionally biased region" description="Acidic residues" evidence="6">
    <location>
        <begin position="176"/>
        <end position="187"/>
    </location>
</feature>
<dbReference type="PANTHER" id="PTHR44499:SF1">
    <property type="entry name" value="JOUBERIN"/>
    <property type="match status" value="1"/>
</dbReference>
<name>A0A210QJT0_MIZYE</name>
<sequence>MADTEVATPTKAKRTKKARPKSSKPVGDEEEIPLADMNTTSKFDQLLQQAVGQATEGAKSKKKKKTKKTDESVLESLRKGEGLQKDEDAAIKANTYDPGNSPKNEKSNKQKQKLKETEGKDNEGFEILDETKKTKKKKKKDDSGLTSPKEKSVTILELDPSAPVKKKKKKKKPPDTEDEIAATEEEPPTPTKTKKKKKKAADEDRPMSPESEPASPKPAKRKKKKKTDEQDEEERPLSPPESEPTSPKAGKKKKKKKGQETEEEEGAMSPAETGSPKPEKKKKKKAKKETEEEEAMISPPMSDEEQATPSKGKKKKKKKKKEEDEVQDAEAEDADADDEETEAKEAKKVKKKAPVVIEETEEHRLEREAIEDEGQILAVTVHRTDKLKNDFHILHPMVRVHIVNEETGLNLTKQKKDRAVSTYFETQNDNVTQIVPIMTQPFDFKERKSVLPVWEELLVFNENFNYFTQDYPKVIVFFELLDFVSMSTASRQYEDSKSEGGWHRIAWGFLKVKGMNDKLNVGSKVRLQLFEPVYKFRPKPDQVELWQWWKTQGRRPYPSTLYVTMKGITPPDTVEPAMRSMFATQREVGSRTYADLKKSINWSDARDTDRKTLSSWSRLVGQMCRIPNQMKLTLPAGRKGCYVVKFSHDGRNLACACHDRENYPILVYEIPSGQLLGKFRGHFGIVYDLSWSKKDDYICSASSDGTVRVWSLENFNTSEKLLPHPGFVYTAQFHPRVDNIIATGGYDQVVRIWDVDVDSVHGQLKQEIENHRGHVNSLCFDDDGQKMYTADSVGIVLIWNVYVTEKVSQKGFLRDWIKYQELTDPEMKDVPINYIQLHHSGRRLLVHCRDNIIRMVDLRIQRVMQKYIGALNFREQIRSSITPCGSFVFSGSEDNYAYAWNTDTGDQVAMYSELNYRHPVTDIDYHPRDHMYAACSLGDNQPIVVYDYDPYVAQMDAGLTPRQIKPDPKEEFDTMPITTLGTSTMKPGDTLTSTVLNKDQFEAHSTARLQKVMKKLNSATSQMLSGPLDLPGVPVSSPRLAHTGFLSLDQSMTPRTMTTGPQAFSPHAPRTMTSIMQQQQFSSQKMYMKSSDSDWRPGFHEVGRSGARSSSPTFIGRPPQIALTAQGNKAQFSFQAPAGKAVPGYGVVKALYDYRAQRSDELTIFKNDVITVLYKDNESWWMGELPDGQQGFFPANYVLAEDGNDQLFDTLPSPDRSKGKKKVTAVTTKSGELKFLSGTEESDEDILEGRKKGKNGKKKKRGSQDNVMSDTASVDSKASKGSRGSRNGTNKPPIIPNESTA</sequence>
<dbReference type="InterPro" id="IPR052803">
    <property type="entry name" value="Cilium-Associated_Jouberin"/>
</dbReference>
<dbReference type="Gene3D" id="2.130.10.10">
    <property type="entry name" value="YVTN repeat-like/Quinoprotein amine dehydrogenase"/>
    <property type="match status" value="1"/>
</dbReference>
<dbReference type="PRINTS" id="PR00452">
    <property type="entry name" value="SH3DOMAIN"/>
</dbReference>
<dbReference type="PROSITE" id="PS00678">
    <property type="entry name" value="WD_REPEATS_1"/>
    <property type="match status" value="1"/>
</dbReference>
<dbReference type="FunFam" id="2.30.30.40:FF:000072">
    <property type="entry name" value="Unconventional Myosin IB"/>
    <property type="match status" value="1"/>
</dbReference>
<dbReference type="SMART" id="SM00326">
    <property type="entry name" value="SH3"/>
    <property type="match status" value="1"/>
</dbReference>
<dbReference type="PROSITE" id="PS50082">
    <property type="entry name" value="WD_REPEATS_2"/>
    <property type="match status" value="3"/>
</dbReference>
<dbReference type="PROSITE" id="PS50294">
    <property type="entry name" value="WD_REPEATS_REGION"/>
    <property type="match status" value="2"/>
</dbReference>
<dbReference type="GO" id="GO:0044458">
    <property type="term" value="P:motile cilium assembly"/>
    <property type="evidence" value="ECO:0007669"/>
    <property type="project" value="TreeGrafter"/>
</dbReference>
<evidence type="ECO:0000256" key="1">
    <source>
        <dbReference type="ARBA" id="ARBA00022443"/>
    </source>
</evidence>
<feature type="domain" description="SH3" evidence="7">
    <location>
        <begin position="1143"/>
        <end position="1203"/>
    </location>
</feature>
<keyword evidence="1 4" id="KW-0728">SH3 domain</keyword>
<dbReference type="InterPro" id="IPR036322">
    <property type="entry name" value="WD40_repeat_dom_sf"/>
</dbReference>
<evidence type="ECO:0000259" key="7">
    <source>
        <dbReference type="PROSITE" id="PS50002"/>
    </source>
</evidence>
<evidence type="ECO:0000313" key="8">
    <source>
        <dbReference type="EMBL" id="OWF48871.1"/>
    </source>
</evidence>
<feature type="repeat" description="WD" evidence="5">
    <location>
        <begin position="679"/>
        <end position="720"/>
    </location>
</feature>
<accession>A0A210QJT0</accession>
<feature type="compositionally biased region" description="Basic and acidic residues" evidence="6">
    <location>
        <begin position="140"/>
        <end position="152"/>
    </location>
</feature>
<dbReference type="InterPro" id="IPR001452">
    <property type="entry name" value="SH3_domain"/>
</dbReference>
<evidence type="ECO:0000256" key="4">
    <source>
        <dbReference type="PROSITE-ProRule" id="PRU00192"/>
    </source>
</evidence>
<reference evidence="8 9" key="1">
    <citation type="journal article" date="2017" name="Nat. Ecol. Evol.">
        <title>Scallop genome provides insights into evolution of bilaterian karyotype and development.</title>
        <authorList>
            <person name="Wang S."/>
            <person name="Zhang J."/>
            <person name="Jiao W."/>
            <person name="Li J."/>
            <person name="Xun X."/>
            <person name="Sun Y."/>
            <person name="Guo X."/>
            <person name="Huan P."/>
            <person name="Dong B."/>
            <person name="Zhang L."/>
            <person name="Hu X."/>
            <person name="Sun X."/>
            <person name="Wang J."/>
            <person name="Zhao C."/>
            <person name="Wang Y."/>
            <person name="Wang D."/>
            <person name="Huang X."/>
            <person name="Wang R."/>
            <person name="Lv J."/>
            <person name="Li Y."/>
            <person name="Zhang Z."/>
            <person name="Liu B."/>
            <person name="Lu W."/>
            <person name="Hui Y."/>
            <person name="Liang J."/>
            <person name="Zhou Z."/>
            <person name="Hou R."/>
            <person name="Li X."/>
            <person name="Liu Y."/>
            <person name="Li H."/>
            <person name="Ning X."/>
            <person name="Lin Y."/>
            <person name="Zhao L."/>
            <person name="Xing Q."/>
            <person name="Dou J."/>
            <person name="Li Y."/>
            <person name="Mao J."/>
            <person name="Guo H."/>
            <person name="Dou H."/>
            <person name="Li T."/>
            <person name="Mu C."/>
            <person name="Jiang W."/>
            <person name="Fu Q."/>
            <person name="Fu X."/>
            <person name="Miao Y."/>
            <person name="Liu J."/>
            <person name="Yu Q."/>
            <person name="Li R."/>
            <person name="Liao H."/>
            <person name="Li X."/>
            <person name="Kong Y."/>
            <person name="Jiang Z."/>
            <person name="Chourrout D."/>
            <person name="Li R."/>
            <person name="Bao Z."/>
        </authorList>
    </citation>
    <scope>NUCLEOTIDE SEQUENCE [LARGE SCALE GENOMIC DNA]</scope>
    <source>
        <strain evidence="8 9">PY_sf001</strain>
    </source>
</reference>
<evidence type="ECO:0000256" key="2">
    <source>
        <dbReference type="ARBA" id="ARBA00022574"/>
    </source>
</evidence>
<feature type="compositionally biased region" description="Basic and acidic residues" evidence="6">
    <location>
        <begin position="68"/>
        <end position="90"/>
    </location>
</feature>
<evidence type="ECO:0000256" key="6">
    <source>
        <dbReference type="SAM" id="MobiDB-lite"/>
    </source>
</evidence>
<feature type="compositionally biased region" description="Polar residues" evidence="6">
    <location>
        <begin position="1264"/>
        <end position="1276"/>
    </location>
</feature>
<dbReference type="InterPro" id="IPR036028">
    <property type="entry name" value="SH3-like_dom_sf"/>
</dbReference>
<feature type="compositionally biased region" description="Basic residues" evidence="6">
    <location>
        <begin position="1251"/>
        <end position="1261"/>
    </location>
</feature>
<evidence type="ECO:0000313" key="9">
    <source>
        <dbReference type="Proteomes" id="UP000242188"/>
    </source>
</evidence>
<keyword evidence="9" id="KW-1185">Reference proteome</keyword>
<gene>
    <name evidence="8" type="ORF">KP79_PYT08741</name>
</gene>
<protein>
    <submittedName>
        <fullName evidence="8">Jouberin</fullName>
    </submittedName>
</protein>
<feature type="repeat" description="WD" evidence="5">
    <location>
        <begin position="768"/>
        <end position="809"/>
    </location>
</feature>
<dbReference type="OrthoDB" id="2096344at2759"/>
<evidence type="ECO:0000256" key="5">
    <source>
        <dbReference type="PROSITE-ProRule" id="PRU00221"/>
    </source>
</evidence>
<feature type="region of interest" description="Disordered" evidence="6">
    <location>
        <begin position="1239"/>
        <end position="1301"/>
    </location>
</feature>
<dbReference type="Pfam" id="PF00400">
    <property type="entry name" value="WD40"/>
    <property type="match status" value="3"/>
</dbReference>
<dbReference type="SUPFAM" id="SSF50978">
    <property type="entry name" value="WD40 repeat-like"/>
    <property type="match status" value="1"/>
</dbReference>